<accession>A0ABQ9J6V4</accession>
<organism evidence="1 2">
    <name type="scientific">Molorchus minor</name>
    <dbReference type="NCBI Taxonomy" id="1323400"/>
    <lineage>
        <taxon>Eukaryota</taxon>
        <taxon>Metazoa</taxon>
        <taxon>Ecdysozoa</taxon>
        <taxon>Arthropoda</taxon>
        <taxon>Hexapoda</taxon>
        <taxon>Insecta</taxon>
        <taxon>Pterygota</taxon>
        <taxon>Neoptera</taxon>
        <taxon>Endopterygota</taxon>
        <taxon>Coleoptera</taxon>
        <taxon>Polyphaga</taxon>
        <taxon>Cucujiformia</taxon>
        <taxon>Chrysomeloidea</taxon>
        <taxon>Cerambycidae</taxon>
        <taxon>Lamiinae</taxon>
        <taxon>Monochamini</taxon>
        <taxon>Molorchus</taxon>
    </lineage>
</organism>
<keyword evidence="2" id="KW-1185">Reference proteome</keyword>
<proteinExistence type="predicted"/>
<protein>
    <submittedName>
        <fullName evidence="1">Uncharacterized protein</fullName>
    </submittedName>
</protein>
<evidence type="ECO:0000313" key="2">
    <source>
        <dbReference type="Proteomes" id="UP001162164"/>
    </source>
</evidence>
<comment type="caution">
    <text evidence="1">The sequence shown here is derived from an EMBL/GenBank/DDBJ whole genome shotgun (WGS) entry which is preliminary data.</text>
</comment>
<reference evidence="1" key="1">
    <citation type="journal article" date="2023" name="Insect Mol. Biol.">
        <title>Genome sequencing provides insights into the evolution of gene families encoding plant cell wall-degrading enzymes in longhorned beetles.</title>
        <authorList>
            <person name="Shin N.R."/>
            <person name="Okamura Y."/>
            <person name="Kirsch R."/>
            <person name="Pauchet Y."/>
        </authorList>
    </citation>
    <scope>NUCLEOTIDE SEQUENCE</scope>
    <source>
        <strain evidence="1">MMC_N1</strain>
    </source>
</reference>
<evidence type="ECO:0000313" key="1">
    <source>
        <dbReference type="EMBL" id="KAJ8973267.1"/>
    </source>
</evidence>
<name>A0ABQ9J6V4_9CUCU</name>
<gene>
    <name evidence="1" type="ORF">NQ317_017722</name>
</gene>
<sequence>MPPLQMHELNEDDFDRRIQFWAHMMNLCKANEGFTGRISFSDEATFYLNRTVNRQNSLLVGAQPSLDDGSLYCFQKSQCVGRNSG</sequence>
<dbReference type="EMBL" id="JAPWTJ010001207">
    <property type="protein sequence ID" value="KAJ8973267.1"/>
    <property type="molecule type" value="Genomic_DNA"/>
</dbReference>
<dbReference type="Proteomes" id="UP001162164">
    <property type="component" value="Unassembled WGS sequence"/>
</dbReference>